<dbReference type="Proteomes" id="UP001149142">
    <property type="component" value="Unassembled WGS sequence"/>
</dbReference>
<dbReference type="Gene3D" id="2.60.40.1260">
    <property type="entry name" value="Lamin Tail domain"/>
    <property type="match status" value="1"/>
</dbReference>
<evidence type="ECO:0000313" key="4">
    <source>
        <dbReference type="EMBL" id="MDA0177659.1"/>
    </source>
</evidence>
<evidence type="ECO:0000256" key="2">
    <source>
        <dbReference type="SAM" id="SignalP"/>
    </source>
</evidence>
<dbReference type="InterPro" id="IPR036415">
    <property type="entry name" value="Lamin_tail_dom_sf"/>
</dbReference>
<protein>
    <submittedName>
        <fullName evidence="4">Lamin tail domain-containing protein</fullName>
    </submittedName>
</protein>
<comment type="caution">
    <text evidence="4">The sequence shown here is derived from an EMBL/GenBank/DDBJ whole genome shotgun (WGS) entry which is preliminary data.</text>
</comment>
<feature type="domain" description="LTD" evidence="3">
    <location>
        <begin position="517"/>
        <end position="651"/>
    </location>
</feature>
<dbReference type="PROSITE" id="PS51841">
    <property type="entry name" value="LTD"/>
    <property type="match status" value="1"/>
</dbReference>
<dbReference type="Pfam" id="PF00932">
    <property type="entry name" value="LTD"/>
    <property type="match status" value="1"/>
</dbReference>
<dbReference type="RefSeq" id="WP_270005536.1">
    <property type="nucleotide sequence ID" value="NZ_JAPFGC010000002.1"/>
</dbReference>
<reference evidence="4" key="1">
    <citation type="submission" date="2022-11" db="EMBL/GenBank/DDBJ databases">
        <title>Refractory cell wall polysaccharides provide important carbon source for microbial heterotrophs in the hadal ocean.</title>
        <authorList>
            <person name="Zhu X."/>
        </authorList>
    </citation>
    <scope>NUCLEOTIDE SEQUENCE</scope>
    <source>
        <strain evidence="4">MTRN7</strain>
    </source>
</reference>
<evidence type="ECO:0000313" key="5">
    <source>
        <dbReference type="Proteomes" id="UP001149142"/>
    </source>
</evidence>
<dbReference type="EMBL" id="JAPFGC010000002">
    <property type="protein sequence ID" value="MDA0177659.1"/>
    <property type="molecule type" value="Genomic_DNA"/>
</dbReference>
<sequence>MKKLYFLLLTLISFSFANAQGLEDFTNSNATSSYADNNFVGNNGITWTYVASRDGNNDTNGSGINLPALMLRRVSDGSKITSSSISGGIGDFSVKLYKGFTGAGDRQVELFVNGVSQGLSTPFDDFNEQTFTVTGINIAGNVVIEIANVTSRQVIIDDISWTGFSTACGITLGTSSYTCNTNTVGDNNDGVTINIPYTGVDAAITAVTTTSTGTVGGDDPSTVSNGTITISGLSEGDAWDINFTGGDCGAISTSGTVPAAECDPIPNTCFDLSAGAELFELVAVTTNTSSNNNGTWSESAGTYSANAYCGGGCTEPVESWLIFGPLDMTGVTDLALAFDAAESFGITDLNVAYTAAYSGCPTGSTWTTAQTISTAGSYSVDLSAATGTDVFVGIQYLDDGADGYSGWSLSNVALEAFGACPTLGTRPTSTCAVCDVTLGTENYVCLGNTTGAGNDMVTVEIPYAGFEGTITSLSTTSAGTIGGDDPATIADGTITITGLGEGDSWDLTINGGDCDGTTISGTIAATNCDPSFLVINEILADPDATTGDANGDGTVSTSQDEFIELYNIGAADIDLTDYVIADGASDRHVFPAGTILAPNTFITVFGGGTPTGIDFMTQVASTGGLGLNNGGDTVTIRNASGVTAATYTYGSEAGNNQSIAREPDYTGAFVPHLSHTTNPVQFTPGAANDGSTLSNVEFNKANFSIYPNPTNTGVVNIVTTSNEAVNVTVFDLLGKKVITKTLSNNTLNVSSLKSGVYLLNIEQNGASTTKKLVIE</sequence>
<accession>A0ABT4S0S1</accession>
<dbReference type="InterPro" id="IPR026444">
    <property type="entry name" value="Secre_tail"/>
</dbReference>
<feature type="signal peptide" evidence="2">
    <location>
        <begin position="1"/>
        <end position="19"/>
    </location>
</feature>
<dbReference type="NCBIfam" id="TIGR04183">
    <property type="entry name" value="Por_Secre_tail"/>
    <property type="match status" value="1"/>
</dbReference>
<keyword evidence="1 2" id="KW-0732">Signal</keyword>
<feature type="chain" id="PRO_5047060204" evidence="2">
    <location>
        <begin position="20"/>
        <end position="775"/>
    </location>
</feature>
<evidence type="ECO:0000256" key="1">
    <source>
        <dbReference type="ARBA" id="ARBA00022729"/>
    </source>
</evidence>
<organism evidence="4 5">
    <name type="scientific">Mesoflavibacter profundi</name>
    <dbReference type="NCBI Taxonomy" id="2708110"/>
    <lineage>
        <taxon>Bacteria</taxon>
        <taxon>Pseudomonadati</taxon>
        <taxon>Bacteroidota</taxon>
        <taxon>Flavobacteriia</taxon>
        <taxon>Flavobacteriales</taxon>
        <taxon>Flavobacteriaceae</taxon>
        <taxon>Mesoflavibacter</taxon>
    </lineage>
</organism>
<gene>
    <name evidence="4" type="ORF">OOZ35_09175</name>
</gene>
<keyword evidence="5" id="KW-1185">Reference proteome</keyword>
<evidence type="ECO:0000259" key="3">
    <source>
        <dbReference type="PROSITE" id="PS51841"/>
    </source>
</evidence>
<dbReference type="InterPro" id="IPR001322">
    <property type="entry name" value="Lamin_tail_dom"/>
</dbReference>
<dbReference type="SUPFAM" id="SSF74853">
    <property type="entry name" value="Lamin A/C globular tail domain"/>
    <property type="match status" value="1"/>
</dbReference>
<proteinExistence type="predicted"/>
<name>A0ABT4S0S1_9FLAO</name>
<dbReference type="Pfam" id="PF18962">
    <property type="entry name" value="Por_Secre_tail"/>
    <property type="match status" value="1"/>
</dbReference>